<reference evidence="4 5" key="1">
    <citation type="submission" date="2017-03" db="EMBL/GenBank/DDBJ databases">
        <title>Draft genome sequence of Streptomyces scabrisporus NF3, endophyte isolated from Amphipterygium adstringens.</title>
        <authorList>
            <person name="Vazquez M."/>
            <person name="Ceapa C.D."/>
            <person name="Rodriguez Luna D."/>
            <person name="Sanchez Esquivel S."/>
        </authorList>
    </citation>
    <scope>NUCLEOTIDE SEQUENCE [LARGE SCALE GENOMIC DNA]</scope>
    <source>
        <strain evidence="4 5">NF3</strain>
    </source>
</reference>
<dbReference type="InterPro" id="IPR001242">
    <property type="entry name" value="Condensation_dom"/>
</dbReference>
<dbReference type="InterPro" id="IPR010071">
    <property type="entry name" value="AA_adenyl_dom"/>
</dbReference>
<dbReference type="GO" id="GO:0005829">
    <property type="term" value="C:cytosol"/>
    <property type="evidence" value="ECO:0007669"/>
    <property type="project" value="TreeGrafter"/>
</dbReference>
<dbReference type="Proteomes" id="UP000190037">
    <property type="component" value="Unassembled WGS sequence"/>
</dbReference>
<dbReference type="Gene3D" id="3.30.559.30">
    <property type="entry name" value="Nonribosomal peptide synthetase, condensation domain"/>
    <property type="match status" value="1"/>
</dbReference>
<dbReference type="Gene3D" id="3.40.50.980">
    <property type="match status" value="2"/>
</dbReference>
<dbReference type="PROSITE" id="PS50075">
    <property type="entry name" value="CARRIER"/>
    <property type="match status" value="1"/>
</dbReference>
<dbReference type="InterPro" id="IPR045851">
    <property type="entry name" value="AMP-bd_C_sf"/>
</dbReference>
<dbReference type="GO" id="GO:0047527">
    <property type="term" value="F:2,3-dihydroxybenzoate-serine ligase activity"/>
    <property type="evidence" value="ECO:0007669"/>
    <property type="project" value="TreeGrafter"/>
</dbReference>
<dbReference type="GO" id="GO:0009239">
    <property type="term" value="P:enterobactin biosynthetic process"/>
    <property type="evidence" value="ECO:0007669"/>
    <property type="project" value="TreeGrafter"/>
</dbReference>
<dbReference type="InterPro" id="IPR023213">
    <property type="entry name" value="CAT-like_dom_sf"/>
</dbReference>
<dbReference type="InterPro" id="IPR009081">
    <property type="entry name" value="PP-bd_ACP"/>
</dbReference>
<comment type="cofactor">
    <cofactor evidence="1">
        <name>pantetheine 4'-phosphate</name>
        <dbReference type="ChEBI" id="CHEBI:47942"/>
    </cofactor>
</comment>
<comment type="caution">
    <text evidence="4">The sequence shown here is derived from an EMBL/GenBank/DDBJ whole genome shotgun (WGS) entry which is preliminary data.</text>
</comment>
<dbReference type="EMBL" id="MWQN01000001">
    <property type="protein sequence ID" value="OPC84013.1"/>
    <property type="molecule type" value="Genomic_DNA"/>
</dbReference>
<dbReference type="Pfam" id="PF00550">
    <property type="entry name" value="PP-binding"/>
    <property type="match status" value="1"/>
</dbReference>
<protein>
    <recommendedName>
        <fullName evidence="3">Carrier domain-containing protein</fullName>
    </recommendedName>
</protein>
<dbReference type="Gene3D" id="3.30.559.10">
    <property type="entry name" value="Chloramphenicol acetyltransferase-like domain"/>
    <property type="match status" value="1"/>
</dbReference>
<evidence type="ECO:0000259" key="3">
    <source>
        <dbReference type="PROSITE" id="PS50075"/>
    </source>
</evidence>
<dbReference type="SUPFAM" id="SSF47336">
    <property type="entry name" value="ACP-like"/>
    <property type="match status" value="1"/>
</dbReference>
<gene>
    <name evidence="4" type="ORF">B4N89_26530</name>
</gene>
<keyword evidence="5" id="KW-1185">Reference proteome</keyword>
<dbReference type="NCBIfam" id="TIGR01733">
    <property type="entry name" value="AA-adenyl-dom"/>
    <property type="match status" value="1"/>
</dbReference>
<organism evidence="4 5">
    <name type="scientific">Embleya scabrispora</name>
    <dbReference type="NCBI Taxonomy" id="159449"/>
    <lineage>
        <taxon>Bacteria</taxon>
        <taxon>Bacillati</taxon>
        <taxon>Actinomycetota</taxon>
        <taxon>Actinomycetes</taxon>
        <taxon>Kitasatosporales</taxon>
        <taxon>Streptomycetaceae</taxon>
        <taxon>Embleya</taxon>
    </lineage>
</organism>
<dbReference type="STRING" id="159449.B4N89_26530"/>
<dbReference type="InterPro" id="IPR000873">
    <property type="entry name" value="AMP-dep_synth/lig_dom"/>
</dbReference>
<feature type="domain" description="Carrier" evidence="3">
    <location>
        <begin position="56"/>
        <end position="133"/>
    </location>
</feature>
<dbReference type="Pfam" id="PF00668">
    <property type="entry name" value="Condensation"/>
    <property type="match status" value="1"/>
</dbReference>
<dbReference type="AlphaFoldDB" id="A0A1T3P4M3"/>
<accession>A0A1T3P4M3</accession>
<evidence type="ECO:0000256" key="2">
    <source>
        <dbReference type="SAM" id="MobiDB-lite"/>
    </source>
</evidence>
<dbReference type="Pfam" id="PF13193">
    <property type="entry name" value="AMP-binding_C"/>
    <property type="match status" value="1"/>
</dbReference>
<dbReference type="PANTHER" id="PTHR45527:SF1">
    <property type="entry name" value="FATTY ACID SYNTHASE"/>
    <property type="match status" value="1"/>
</dbReference>
<sequence length="1176" mass="124552">MGRGHDGPRLRARAGKFEGVAGEREGSWTMNGAGAADGRIGSAAGRSGGRDGAVAAGWRAAVAGAWRGGLGCGADGASVRDDADFFAEGGDSVAAVETAIALRELTGSDDLALDILYEHPEFGRLLAALGDGCVAPGQDEFRELTPAEEHLWEAEQRHPGTPIHHIDAHYRFARSPNVPRLIAALDEVAGRYAALQRGFAAPGRAFEVSGVSVPVRWVDAQGVPDAVVRTLLDDEIRTPFELAHPPLLRALVVDRGEVGAELLITAHQLVCDVASLALLEGELQRRYAGAPDPVGRTNPYGPASASLVARPAAPSAADSAAALASWRATLAGCPRAIALPHDLPRPGTLDVAGGVHRMVVPARASAALHAVAAGERLSPFMTWVAGYLVGLAAVTGERDLVVAVPVSTRRPEQRDEVGAFVDTLPLRLTLTPGLTARALARRVRRVVAEALARRHVPFRRIVAALPPAPGEHSRAPLTQVGLTYLDTSERGLRLGRSWAGRTSMPTGGTKYELLWAVTRRGDRTIAELEYRTGLFSEQAAADLHARMMTAIETAFADPDVELPLPAGVLPRRTARRRAMGERAARIEAVPPRAVDAIGLGPDVEAGKAPRGQTFGLAAGFVEARRMASPVVEDAEYVPVHELVRRHARERPDAIAIRHRERELTYRELDEQAAEVAAGLRAAGLRRGAVVAVPIGRGADLVIACLGVLHAGCAYLPVDVRQPTARTRSIVRATAQAALVADETTAALVADLVPVLCLELLAERRRSGARTAPSATPPRVHGDDIAYVMSTSGSTGTPKAVMVPHRAISRLVPHAEYLRIGVEDRVAQLCNPAFDASTFEIWGALSGGATLVIEDADVVLSPTRLRAFLAEQRITVLWLTTTLLNQVIDVAPDALGRLRVLLAGGEPHDPRRLEKLFAGGRPPARVVNGYGPTENTTFSTTHDITPDDLRAGVVPIGRPFGDGTAYALDSRGLPVAAGEEGELYVGGEGLAHGYLNAPAATAAAFVPDPFDPRGGRRLYRTGDRVRQLPCGSFQFLGRRDHQVKAKGVRVELGEVEAVVRRQPTVADTVVFGRPTDNGTEIVACVTPAPDPAVIGAGGGGAAVTVPALDVAALGERLRLELPEYMLPTLVPLDRIPIDADGKVDRAALEAAARPTPEAPRRANLTTPQVLVTNDVKW</sequence>
<proteinExistence type="predicted"/>
<dbReference type="Gene3D" id="2.30.38.10">
    <property type="entry name" value="Luciferase, Domain 3"/>
    <property type="match status" value="1"/>
</dbReference>
<name>A0A1T3P4M3_9ACTN</name>
<dbReference type="Gene3D" id="3.30.300.30">
    <property type="match status" value="1"/>
</dbReference>
<dbReference type="GO" id="GO:0008610">
    <property type="term" value="P:lipid biosynthetic process"/>
    <property type="evidence" value="ECO:0007669"/>
    <property type="project" value="UniProtKB-ARBA"/>
</dbReference>
<dbReference type="Pfam" id="PF00501">
    <property type="entry name" value="AMP-binding"/>
    <property type="match status" value="1"/>
</dbReference>
<dbReference type="GO" id="GO:0043041">
    <property type="term" value="P:amino acid activation for nonribosomal peptide biosynthetic process"/>
    <property type="evidence" value="ECO:0007669"/>
    <property type="project" value="TreeGrafter"/>
</dbReference>
<dbReference type="GO" id="GO:0031177">
    <property type="term" value="F:phosphopantetheine binding"/>
    <property type="evidence" value="ECO:0007669"/>
    <property type="project" value="TreeGrafter"/>
</dbReference>
<dbReference type="SUPFAM" id="SSF52777">
    <property type="entry name" value="CoA-dependent acyltransferases"/>
    <property type="match status" value="2"/>
</dbReference>
<feature type="region of interest" description="Disordered" evidence="2">
    <location>
        <begin position="1"/>
        <end position="23"/>
    </location>
</feature>
<evidence type="ECO:0000313" key="5">
    <source>
        <dbReference type="Proteomes" id="UP000190037"/>
    </source>
</evidence>
<dbReference type="Gene3D" id="1.10.1200.10">
    <property type="entry name" value="ACP-like"/>
    <property type="match status" value="1"/>
</dbReference>
<evidence type="ECO:0000313" key="4">
    <source>
        <dbReference type="EMBL" id="OPC84013.1"/>
    </source>
</evidence>
<evidence type="ECO:0000256" key="1">
    <source>
        <dbReference type="ARBA" id="ARBA00001957"/>
    </source>
</evidence>
<dbReference type="SUPFAM" id="SSF56801">
    <property type="entry name" value="Acetyl-CoA synthetase-like"/>
    <property type="match status" value="1"/>
</dbReference>
<dbReference type="PANTHER" id="PTHR45527">
    <property type="entry name" value="NONRIBOSOMAL PEPTIDE SYNTHETASE"/>
    <property type="match status" value="1"/>
</dbReference>
<dbReference type="GO" id="GO:0009366">
    <property type="term" value="C:enterobactin synthetase complex"/>
    <property type="evidence" value="ECO:0007669"/>
    <property type="project" value="TreeGrafter"/>
</dbReference>
<dbReference type="InterPro" id="IPR036736">
    <property type="entry name" value="ACP-like_sf"/>
</dbReference>
<dbReference type="InterPro" id="IPR025110">
    <property type="entry name" value="AMP-bd_C"/>
</dbReference>